<keyword evidence="2" id="KW-1185">Reference proteome</keyword>
<name>A0ABW8V558_9PROT</name>
<sequence>MKPEDFDTLPCPACETPVPPKSVSGTEESPTVAYHCSGCGRSWRINPDGDETHVRHPES</sequence>
<proteinExistence type="predicted"/>
<organism evidence="1 2">
    <name type="scientific">Azospirillum argentinense</name>
    <dbReference type="NCBI Taxonomy" id="2970906"/>
    <lineage>
        <taxon>Bacteria</taxon>
        <taxon>Pseudomonadati</taxon>
        <taxon>Pseudomonadota</taxon>
        <taxon>Alphaproteobacteria</taxon>
        <taxon>Rhodospirillales</taxon>
        <taxon>Azospirillaceae</taxon>
        <taxon>Azospirillum</taxon>
    </lineage>
</organism>
<dbReference type="RefSeq" id="WP_407823983.1">
    <property type="nucleotide sequence ID" value="NZ_JBJLSN010000011.1"/>
</dbReference>
<dbReference type="Proteomes" id="UP001628281">
    <property type="component" value="Unassembled WGS sequence"/>
</dbReference>
<evidence type="ECO:0008006" key="3">
    <source>
        <dbReference type="Google" id="ProtNLM"/>
    </source>
</evidence>
<reference evidence="1 2" key="1">
    <citation type="submission" date="2024-11" db="EMBL/GenBank/DDBJ databases">
        <title>Draft genome sequences of two bacteria associated to sugarcane roots in Colombia.</title>
        <authorList>
            <person name="Pardo-Diaz S."/>
            <person name="Masmela-Mendoza J."/>
            <person name="Delgadillo-Duran P."/>
            <person name="Bautista E.J."/>
            <person name="Rojas-Tapias D.F."/>
        </authorList>
    </citation>
    <scope>NUCLEOTIDE SEQUENCE [LARGE SCALE GENOMIC DNA]</scope>
    <source>
        <strain evidence="1 2">Ap18</strain>
    </source>
</reference>
<evidence type="ECO:0000313" key="1">
    <source>
        <dbReference type="EMBL" id="MFL7901520.1"/>
    </source>
</evidence>
<protein>
    <recommendedName>
        <fullName evidence="3">Small CPxCG-related zinc finger protein</fullName>
    </recommendedName>
</protein>
<dbReference type="SUPFAM" id="SSF57783">
    <property type="entry name" value="Zinc beta-ribbon"/>
    <property type="match status" value="1"/>
</dbReference>
<gene>
    <name evidence="1" type="ORF">ACJ41P_10335</name>
</gene>
<accession>A0ABW8V558</accession>
<evidence type="ECO:0000313" key="2">
    <source>
        <dbReference type="Proteomes" id="UP001628281"/>
    </source>
</evidence>
<comment type="caution">
    <text evidence="1">The sequence shown here is derived from an EMBL/GenBank/DDBJ whole genome shotgun (WGS) entry which is preliminary data.</text>
</comment>
<dbReference type="EMBL" id="JBJLSN010000011">
    <property type="protein sequence ID" value="MFL7901520.1"/>
    <property type="molecule type" value="Genomic_DNA"/>
</dbReference>